<dbReference type="PANTHER" id="PTHR43072">
    <property type="entry name" value="N-ACETYLTRANSFERASE"/>
    <property type="match status" value="1"/>
</dbReference>
<evidence type="ECO:0000256" key="2">
    <source>
        <dbReference type="ARBA" id="ARBA00023315"/>
    </source>
</evidence>
<sequence>MEKAIGIRPAVEADLPVILDIYNDAVRNTTAIWNETLVDLPNRREWFADRMSKNHPVLVAERQGEVVGYATYGVWRVIEGFRQTMEHSVYVRSDRKGGGIGSALMQALISEARARHIHVLVACIEAENLASIKLHEKLGFKTVGRFGEVGQKFGRWLDLLCMELRLAETLKPPDQVP</sequence>
<dbReference type="Proteomes" id="UP000295043">
    <property type="component" value="Unassembled WGS sequence"/>
</dbReference>
<accession>A0A4R2AS54</accession>
<dbReference type="Pfam" id="PF00583">
    <property type="entry name" value="Acetyltransf_1"/>
    <property type="match status" value="1"/>
</dbReference>
<dbReference type="InterPro" id="IPR000182">
    <property type="entry name" value="GNAT_dom"/>
</dbReference>
<dbReference type="SUPFAM" id="SSF55729">
    <property type="entry name" value="Acyl-CoA N-acyltransferases (Nat)"/>
    <property type="match status" value="1"/>
</dbReference>
<evidence type="ECO:0000313" key="7">
    <source>
        <dbReference type="Proteomes" id="UP000295043"/>
    </source>
</evidence>
<name>A0A4R2AS54_9HYPH</name>
<comment type="catalytic activity">
    <reaction evidence="3">
        <text>L-methionine sulfoximine + acetyl-CoA = N-acetyl-L-methionine sulfoximine + CoA + H(+)</text>
        <dbReference type="Rhea" id="RHEA:47660"/>
        <dbReference type="ChEBI" id="CHEBI:15378"/>
        <dbReference type="ChEBI" id="CHEBI:57287"/>
        <dbReference type="ChEBI" id="CHEBI:57288"/>
        <dbReference type="ChEBI" id="CHEBI:87826"/>
        <dbReference type="ChEBI" id="CHEBI:87827"/>
    </reaction>
</comment>
<dbReference type="GO" id="GO:0016747">
    <property type="term" value="F:acyltransferase activity, transferring groups other than amino-acyl groups"/>
    <property type="evidence" value="ECO:0007669"/>
    <property type="project" value="InterPro"/>
</dbReference>
<evidence type="ECO:0000256" key="1">
    <source>
        <dbReference type="ARBA" id="ARBA00022679"/>
    </source>
</evidence>
<dbReference type="AlphaFoldDB" id="A0A4R2AS54"/>
<reference evidence="6 7" key="1">
    <citation type="submission" date="2019-03" db="EMBL/GenBank/DDBJ databases">
        <title>Genomic Encyclopedia of Type Strains, Phase IV (KMG-V): Genome sequencing to study the core and pangenomes of soil and plant-associated prokaryotes.</title>
        <authorList>
            <person name="Whitman W."/>
        </authorList>
    </citation>
    <scope>NUCLEOTIDE SEQUENCE [LARGE SCALE GENOMIC DNA]</scope>
    <source>
        <strain evidence="6 7">23C40</strain>
    </source>
</reference>
<dbReference type="Gene3D" id="3.40.630.30">
    <property type="match status" value="1"/>
</dbReference>
<dbReference type="InterPro" id="IPR016181">
    <property type="entry name" value="Acyl_CoA_acyltransferase"/>
</dbReference>
<dbReference type="RefSeq" id="WP_132082039.1">
    <property type="nucleotide sequence ID" value="NZ_SLVU01000045.1"/>
</dbReference>
<organism evidence="6 7">
    <name type="scientific">Sinorhizobium americanum</name>
    <dbReference type="NCBI Taxonomy" id="194963"/>
    <lineage>
        <taxon>Bacteria</taxon>
        <taxon>Pseudomonadati</taxon>
        <taxon>Pseudomonadota</taxon>
        <taxon>Alphaproteobacteria</taxon>
        <taxon>Hyphomicrobiales</taxon>
        <taxon>Rhizobiaceae</taxon>
        <taxon>Sinorhizobium/Ensifer group</taxon>
        <taxon>Sinorhizobium</taxon>
    </lineage>
</organism>
<keyword evidence="2" id="KW-0012">Acyltransferase</keyword>
<comment type="caution">
    <text evidence="6">The sequence shown here is derived from an EMBL/GenBank/DDBJ whole genome shotgun (WGS) entry which is preliminary data.</text>
</comment>
<protein>
    <submittedName>
        <fullName evidence="6">Phosphinothricin acetyltransferase</fullName>
    </submittedName>
</protein>
<dbReference type="EMBL" id="SLVU01000045">
    <property type="protein sequence ID" value="TCN16443.1"/>
    <property type="molecule type" value="Genomic_DNA"/>
</dbReference>
<gene>
    <name evidence="6" type="ORF">EV184_1457</name>
</gene>
<evidence type="ECO:0000259" key="5">
    <source>
        <dbReference type="PROSITE" id="PS51186"/>
    </source>
</evidence>
<feature type="domain" description="N-acetyltransferase" evidence="5">
    <location>
        <begin position="5"/>
        <end position="167"/>
    </location>
</feature>
<keyword evidence="1 6" id="KW-0808">Transferase</keyword>
<dbReference type="FunFam" id="3.40.630.30:FF:000026">
    <property type="entry name" value="Phosphinothricin acetyltransferase"/>
    <property type="match status" value="1"/>
</dbReference>
<proteinExistence type="predicted"/>
<evidence type="ECO:0000256" key="3">
    <source>
        <dbReference type="ARBA" id="ARBA00050603"/>
    </source>
</evidence>
<dbReference type="CDD" id="cd04301">
    <property type="entry name" value="NAT_SF"/>
    <property type="match status" value="1"/>
</dbReference>
<dbReference type="PANTHER" id="PTHR43072:SF23">
    <property type="entry name" value="UPF0039 PROTEIN C11D3.02C"/>
    <property type="match status" value="1"/>
</dbReference>
<evidence type="ECO:0000256" key="4">
    <source>
        <dbReference type="ARBA" id="ARBA00051334"/>
    </source>
</evidence>
<comment type="catalytic activity">
    <reaction evidence="4">
        <text>L-methionine sulfone + acetyl-CoA = N-acetyl-L-methionine sulfone + CoA + H(+)</text>
        <dbReference type="Rhea" id="RHEA:47656"/>
        <dbReference type="ChEBI" id="CHEBI:15378"/>
        <dbReference type="ChEBI" id="CHEBI:57287"/>
        <dbReference type="ChEBI" id="CHEBI:57288"/>
        <dbReference type="ChEBI" id="CHEBI:87824"/>
        <dbReference type="ChEBI" id="CHEBI:87825"/>
    </reaction>
</comment>
<dbReference type="PROSITE" id="PS51186">
    <property type="entry name" value="GNAT"/>
    <property type="match status" value="1"/>
</dbReference>
<evidence type="ECO:0000313" key="6">
    <source>
        <dbReference type="EMBL" id="TCN16443.1"/>
    </source>
</evidence>